<dbReference type="RefSeq" id="WP_389219273.1">
    <property type="nucleotide sequence ID" value="NZ_JBIACJ010000005.1"/>
</dbReference>
<sequence length="53" mass="5913">MINRVVLALVFVIVLLASLAEIIYEGFSLKTILLLAATVIVIAFLWKIPEKKD</sequence>
<protein>
    <submittedName>
        <fullName evidence="2">Uncharacterized protein</fullName>
    </submittedName>
</protein>
<dbReference type="EMBL" id="JBIACJ010000005">
    <property type="protein sequence ID" value="MFE8696786.1"/>
    <property type="molecule type" value="Genomic_DNA"/>
</dbReference>
<comment type="caution">
    <text evidence="2">The sequence shown here is derived from an EMBL/GenBank/DDBJ whole genome shotgun (WGS) entry which is preliminary data.</text>
</comment>
<feature type="transmembrane region" description="Helical" evidence="1">
    <location>
        <begin position="30"/>
        <end position="48"/>
    </location>
</feature>
<name>A0ABW6JY58_9BACI</name>
<keyword evidence="1" id="KW-1133">Transmembrane helix</keyword>
<reference evidence="2 3" key="1">
    <citation type="submission" date="2024-08" db="EMBL/GenBank/DDBJ databases">
        <title>Two novel Cytobacillus novel species.</title>
        <authorList>
            <person name="Liu G."/>
        </authorList>
    </citation>
    <scope>NUCLEOTIDE SEQUENCE [LARGE SCALE GENOMIC DNA]</scope>
    <source>
        <strain evidence="2 3">FJAT-53684</strain>
    </source>
</reference>
<evidence type="ECO:0000256" key="1">
    <source>
        <dbReference type="SAM" id="Phobius"/>
    </source>
</evidence>
<evidence type="ECO:0000313" key="2">
    <source>
        <dbReference type="EMBL" id="MFE8696786.1"/>
    </source>
</evidence>
<dbReference type="Proteomes" id="UP001601058">
    <property type="component" value="Unassembled WGS sequence"/>
</dbReference>
<evidence type="ECO:0000313" key="3">
    <source>
        <dbReference type="Proteomes" id="UP001601058"/>
    </source>
</evidence>
<organism evidence="2 3">
    <name type="scientific">Cytobacillus mangrovibacter</name>
    <dbReference type="NCBI Taxonomy" id="3299024"/>
    <lineage>
        <taxon>Bacteria</taxon>
        <taxon>Bacillati</taxon>
        <taxon>Bacillota</taxon>
        <taxon>Bacilli</taxon>
        <taxon>Bacillales</taxon>
        <taxon>Bacillaceae</taxon>
        <taxon>Cytobacillus</taxon>
    </lineage>
</organism>
<accession>A0ABW6JY58</accession>
<proteinExistence type="predicted"/>
<keyword evidence="1" id="KW-0472">Membrane</keyword>
<gene>
    <name evidence="2" type="ORF">ACFYKT_10610</name>
</gene>
<keyword evidence="1" id="KW-0812">Transmembrane</keyword>
<keyword evidence="3" id="KW-1185">Reference proteome</keyword>